<accession>A0A318E822</accession>
<evidence type="ECO:0000313" key="2">
    <source>
        <dbReference type="Proteomes" id="UP000248330"/>
    </source>
</evidence>
<protein>
    <submittedName>
        <fullName evidence="1">EcsC family protein</fullName>
    </submittedName>
</protein>
<proteinExistence type="predicted"/>
<reference evidence="1 2" key="1">
    <citation type="submission" date="2018-04" db="EMBL/GenBank/DDBJ databases">
        <title>Genomic Encyclopedia of Type Strains, Phase IV (KMG-IV): sequencing the most valuable type-strain genomes for metagenomic binning, comparative biology and taxonomic classification.</title>
        <authorList>
            <person name="Goeker M."/>
        </authorList>
    </citation>
    <scope>NUCLEOTIDE SEQUENCE [LARGE SCALE GENOMIC DNA]</scope>
    <source>
        <strain evidence="1 2">DSM 104150</strain>
    </source>
</reference>
<sequence>MSETPPIDDYAWARRAEIERWLAAPPDWGTRVMSRPGQVAAKAAQRLVPVEVLRASLRALDRTAGRFSGPRDILRWAGAEHVADIAGFGLQRCDELALRVERRAMALGGGSGAAFGIGGAAGMVADVPTLLTLALRTIHRSAYCYGEDWHAEGGLSIGVFALASANSFEEKQQAWEALRRDVPMLDAAWRDGVERVAERELAKDAAQFSLKTLSGRIGLHLGTRKAAGVAPVIGAVIGGVINAGYIRDIARVARYVLQDRWMRRRLPQLEDEVERTR</sequence>
<dbReference type="EMBL" id="QICN01000007">
    <property type="protein sequence ID" value="PXV66573.1"/>
    <property type="molecule type" value="Genomic_DNA"/>
</dbReference>
<keyword evidence="2" id="KW-1185">Reference proteome</keyword>
<organism evidence="1 2">
    <name type="scientific">Sinimarinibacterium flocculans</name>
    <dbReference type="NCBI Taxonomy" id="985250"/>
    <lineage>
        <taxon>Bacteria</taxon>
        <taxon>Pseudomonadati</taxon>
        <taxon>Pseudomonadota</taxon>
        <taxon>Gammaproteobacteria</taxon>
        <taxon>Nevskiales</taxon>
        <taxon>Nevskiaceae</taxon>
        <taxon>Sinimarinibacterium</taxon>
    </lineage>
</organism>
<dbReference type="InterPro" id="IPR024787">
    <property type="entry name" value="EcsC"/>
</dbReference>
<dbReference type="Proteomes" id="UP000248330">
    <property type="component" value="Unassembled WGS sequence"/>
</dbReference>
<evidence type="ECO:0000313" key="1">
    <source>
        <dbReference type="EMBL" id="PXV66573.1"/>
    </source>
</evidence>
<name>A0A318E822_9GAMM</name>
<dbReference type="RefSeq" id="WP_110265697.1">
    <property type="nucleotide sequence ID" value="NZ_CAKZQT010000033.1"/>
</dbReference>
<comment type="caution">
    <text evidence="1">The sequence shown here is derived from an EMBL/GenBank/DDBJ whole genome shotgun (WGS) entry which is preliminary data.</text>
</comment>
<dbReference type="AlphaFoldDB" id="A0A318E822"/>
<gene>
    <name evidence="1" type="ORF">C8D93_107138</name>
</gene>
<dbReference type="Pfam" id="PF12787">
    <property type="entry name" value="EcsC"/>
    <property type="match status" value="1"/>
</dbReference>
<dbReference type="OrthoDB" id="5568290at2"/>
<dbReference type="PANTHER" id="PTHR41260">
    <property type="entry name" value="PROTEIN ECSC"/>
    <property type="match status" value="1"/>
</dbReference>
<dbReference type="PANTHER" id="PTHR41260:SF1">
    <property type="entry name" value="PROTEIN ECSC"/>
    <property type="match status" value="1"/>
</dbReference>